<dbReference type="AlphaFoldDB" id="A0A6J6PCU1"/>
<proteinExistence type="predicted"/>
<name>A0A6J6PCU1_9ZZZZ</name>
<dbReference type="EMBL" id="CAEZYB010000005">
    <property type="protein sequence ID" value="CAB4694465.1"/>
    <property type="molecule type" value="Genomic_DNA"/>
</dbReference>
<organism evidence="1">
    <name type="scientific">freshwater metagenome</name>
    <dbReference type="NCBI Taxonomy" id="449393"/>
    <lineage>
        <taxon>unclassified sequences</taxon>
        <taxon>metagenomes</taxon>
        <taxon>ecological metagenomes</taxon>
    </lineage>
</organism>
<accession>A0A6J6PCU1</accession>
<reference evidence="1" key="1">
    <citation type="submission" date="2020-05" db="EMBL/GenBank/DDBJ databases">
        <authorList>
            <person name="Chiriac C."/>
            <person name="Salcher M."/>
            <person name="Ghai R."/>
            <person name="Kavagutti S V."/>
        </authorList>
    </citation>
    <scope>NUCLEOTIDE SEQUENCE</scope>
</reference>
<protein>
    <submittedName>
        <fullName evidence="1">Unannotated protein</fullName>
    </submittedName>
</protein>
<sequence length="135" mass="13998">MVPSTFNMTIGSDVENGPSKLYVVATGIASLPTDITISGGSNKIAEEKAATELKAKQESDAKAAAELKAKKDAEAKAAADKAAKEKVAADALAQQKPTAVSKPLAKKKVITCMKGNLTKKVSAIKPVCPKGFKKK</sequence>
<evidence type="ECO:0000313" key="1">
    <source>
        <dbReference type="EMBL" id="CAB4694465.1"/>
    </source>
</evidence>
<gene>
    <name evidence="1" type="ORF">UFOPK2646_00099</name>
</gene>